<dbReference type="PANTHER" id="PTHR30465:SF0">
    <property type="entry name" value="OLIGOPEPTIDE TRANSPORT SYSTEM PERMEASE PROTEIN APPB"/>
    <property type="match status" value="1"/>
</dbReference>
<dbReference type="RefSeq" id="WP_343886310.1">
    <property type="nucleotide sequence ID" value="NZ_BAAAKI010000014.1"/>
</dbReference>
<accession>A0ABW1WWV6</accession>
<dbReference type="Proteomes" id="UP001596266">
    <property type="component" value="Unassembled WGS sequence"/>
</dbReference>
<dbReference type="Pfam" id="PF00528">
    <property type="entry name" value="BPD_transp_1"/>
    <property type="match status" value="1"/>
</dbReference>
<dbReference type="CDD" id="cd06261">
    <property type="entry name" value="TM_PBP2"/>
    <property type="match status" value="1"/>
</dbReference>
<dbReference type="PANTHER" id="PTHR30465">
    <property type="entry name" value="INNER MEMBRANE ABC TRANSPORTER"/>
    <property type="match status" value="1"/>
</dbReference>
<comment type="subcellular location">
    <subcellularLocation>
        <location evidence="1 7">Cell membrane</location>
        <topology evidence="1 7">Multi-pass membrane protein</topology>
    </subcellularLocation>
</comment>
<dbReference type="EMBL" id="JBHSUA010000006">
    <property type="protein sequence ID" value="MFC6395570.1"/>
    <property type="molecule type" value="Genomic_DNA"/>
</dbReference>
<keyword evidence="6 7" id="KW-0472">Membrane</keyword>
<protein>
    <submittedName>
        <fullName evidence="9">ABC transporter permease</fullName>
    </submittedName>
</protein>
<evidence type="ECO:0000256" key="4">
    <source>
        <dbReference type="ARBA" id="ARBA00022692"/>
    </source>
</evidence>
<dbReference type="InterPro" id="IPR000515">
    <property type="entry name" value="MetI-like"/>
</dbReference>
<feature type="transmembrane region" description="Helical" evidence="7">
    <location>
        <begin position="191"/>
        <end position="209"/>
    </location>
</feature>
<evidence type="ECO:0000259" key="8">
    <source>
        <dbReference type="PROSITE" id="PS50928"/>
    </source>
</evidence>
<evidence type="ECO:0000256" key="7">
    <source>
        <dbReference type="RuleBase" id="RU363032"/>
    </source>
</evidence>
<evidence type="ECO:0000256" key="2">
    <source>
        <dbReference type="ARBA" id="ARBA00022448"/>
    </source>
</evidence>
<evidence type="ECO:0000256" key="3">
    <source>
        <dbReference type="ARBA" id="ARBA00022475"/>
    </source>
</evidence>
<dbReference type="InterPro" id="IPR035906">
    <property type="entry name" value="MetI-like_sf"/>
</dbReference>
<keyword evidence="5 7" id="KW-1133">Transmembrane helix</keyword>
<feature type="transmembrane region" description="Helical" evidence="7">
    <location>
        <begin position="12"/>
        <end position="31"/>
    </location>
</feature>
<keyword evidence="4 7" id="KW-0812">Transmembrane</keyword>
<dbReference type="Gene3D" id="1.10.3720.10">
    <property type="entry name" value="MetI-like"/>
    <property type="match status" value="1"/>
</dbReference>
<evidence type="ECO:0000256" key="1">
    <source>
        <dbReference type="ARBA" id="ARBA00004651"/>
    </source>
</evidence>
<feature type="domain" description="ABC transmembrane type-1" evidence="8">
    <location>
        <begin position="98"/>
        <end position="317"/>
    </location>
</feature>
<gene>
    <name evidence="9" type="ORF">ACFP57_00975</name>
</gene>
<sequence>MGKYLLRRLANYAVLLFVAVTFAYFLAATQLHPRQLFEMRNPPMDPNSIDNILYAANVNDKTPVLQRYVTWLGNVFGHWDWGTSPKGGSVNEEVSRRMWVSLRLMLPGWLLGVVLGVAIGAYTATKQYKVSDRVATAFTLFLIATPSFVLGTVVQILAIKFNKAVGSTVFYVSQEQTAGTTGFWNLLLDRAHHIILPTLVLTLLGLSSLSRLQRNLMLDSLGADYVRTARAKGLRRSKAVVKHALRTALIPTGTYIAFQVSGLFLGATYTERIFGYNGMGIYGVSTISGLDINGVVAVTAFGGVCYLVGATLADIFVAILDPRVRLS</sequence>
<name>A0ABW1WWV6_9ACTN</name>
<feature type="transmembrane region" description="Helical" evidence="7">
    <location>
        <begin position="104"/>
        <end position="125"/>
    </location>
</feature>
<organism evidence="9 10">
    <name type="scientific">Luteococcus sanguinis</name>
    <dbReference type="NCBI Taxonomy" id="174038"/>
    <lineage>
        <taxon>Bacteria</taxon>
        <taxon>Bacillati</taxon>
        <taxon>Actinomycetota</taxon>
        <taxon>Actinomycetes</taxon>
        <taxon>Propionibacteriales</taxon>
        <taxon>Propionibacteriaceae</taxon>
        <taxon>Luteococcus</taxon>
    </lineage>
</organism>
<evidence type="ECO:0000313" key="10">
    <source>
        <dbReference type="Proteomes" id="UP001596266"/>
    </source>
</evidence>
<keyword evidence="10" id="KW-1185">Reference proteome</keyword>
<feature type="transmembrane region" description="Helical" evidence="7">
    <location>
        <begin position="244"/>
        <end position="269"/>
    </location>
</feature>
<feature type="transmembrane region" description="Helical" evidence="7">
    <location>
        <begin position="137"/>
        <end position="159"/>
    </location>
</feature>
<comment type="similarity">
    <text evidence="7">Belongs to the binding-protein-dependent transport system permease family.</text>
</comment>
<evidence type="ECO:0000256" key="6">
    <source>
        <dbReference type="ARBA" id="ARBA00023136"/>
    </source>
</evidence>
<dbReference type="PROSITE" id="PS50928">
    <property type="entry name" value="ABC_TM1"/>
    <property type="match status" value="1"/>
</dbReference>
<keyword evidence="2 7" id="KW-0813">Transport</keyword>
<proteinExistence type="inferred from homology"/>
<feature type="transmembrane region" description="Helical" evidence="7">
    <location>
        <begin position="295"/>
        <end position="320"/>
    </location>
</feature>
<reference evidence="10" key="1">
    <citation type="journal article" date="2019" name="Int. J. Syst. Evol. Microbiol.">
        <title>The Global Catalogue of Microorganisms (GCM) 10K type strain sequencing project: providing services to taxonomists for standard genome sequencing and annotation.</title>
        <authorList>
            <consortium name="The Broad Institute Genomics Platform"/>
            <consortium name="The Broad Institute Genome Sequencing Center for Infectious Disease"/>
            <person name="Wu L."/>
            <person name="Ma J."/>
        </authorList>
    </citation>
    <scope>NUCLEOTIDE SEQUENCE [LARGE SCALE GENOMIC DNA]</scope>
    <source>
        <strain evidence="10">CGMCC 1.15277</strain>
    </source>
</reference>
<keyword evidence="3" id="KW-1003">Cell membrane</keyword>
<comment type="caution">
    <text evidence="9">The sequence shown here is derived from an EMBL/GenBank/DDBJ whole genome shotgun (WGS) entry which is preliminary data.</text>
</comment>
<evidence type="ECO:0000313" key="9">
    <source>
        <dbReference type="EMBL" id="MFC6395570.1"/>
    </source>
</evidence>
<evidence type="ECO:0000256" key="5">
    <source>
        <dbReference type="ARBA" id="ARBA00022989"/>
    </source>
</evidence>
<dbReference type="SUPFAM" id="SSF161098">
    <property type="entry name" value="MetI-like"/>
    <property type="match status" value="1"/>
</dbReference>